<accession>A0AAD7E5H7</accession>
<name>A0AAD7E5H7_9AGAR</name>
<feature type="chain" id="PRO_5042199181" evidence="1">
    <location>
        <begin position="23"/>
        <end position="289"/>
    </location>
</feature>
<dbReference type="PROSITE" id="PS51278">
    <property type="entry name" value="GATASE_TYPE_2"/>
    <property type="match status" value="1"/>
</dbReference>
<comment type="caution">
    <text evidence="3">The sequence shown here is derived from an EMBL/GenBank/DDBJ whole genome shotgun (WGS) entry which is preliminary data.</text>
</comment>
<gene>
    <name evidence="3" type="ORF">GGX14DRAFT_383961</name>
</gene>
<dbReference type="InterPro" id="IPR029055">
    <property type="entry name" value="Ntn_hydrolases_N"/>
</dbReference>
<dbReference type="AlphaFoldDB" id="A0AAD7E5H7"/>
<sequence length="289" mass="32689">MCLLMLMSVCLWTGSFVKYILTSVSGLGHVRLAIIDLPSGQQPLSDEDELIHCVVTGEIYDHERIRAEMQSQGYLFKSMSDSELVVQLYKRDGFNLLPNLRGEFAFVLYDLKRRLLFVARDRFGIKPLYYTVYNGCIMFSSEMKAFMGLGWQAEWDVESIVQNGEFNDERTVFRGVQKLPAGYYAICRASGQIQTEAYWDFNYPPATSPPPATLDTMILKVRELLVEAVRLRLRSDVPLAVYLSGGIDSSSVAGNATHLLREKDPNAKLTTFTLAYIGMKTENSVMTRL</sequence>
<dbReference type="GO" id="GO:0006529">
    <property type="term" value="P:asparagine biosynthetic process"/>
    <property type="evidence" value="ECO:0007669"/>
    <property type="project" value="InterPro"/>
</dbReference>
<organism evidence="3 4">
    <name type="scientific">Mycena pura</name>
    <dbReference type="NCBI Taxonomy" id="153505"/>
    <lineage>
        <taxon>Eukaryota</taxon>
        <taxon>Fungi</taxon>
        <taxon>Dikarya</taxon>
        <taxon>Basidiomycota</taxon>
        <taxon>Agaricomycotina</taxon>
        <taxon>Agaricomycetes</taxon>
        <taxon>Agaricomycetidae</taxon>
        <taxon>Agaricales</taxon>
        <taxon>Marasmiineae</taxon>
        <taxon>Mycenaceae</taxon>
        <taxon>Mycena</taxon>
    </lineage>
</organism>
<dbReference type="SUPFAM" id="SSF56235">
    <property type="entry name" value="N-terminal nucleophile aminohydrolases (Ntn hydrolases)"/>
    <property type="match status" value="1"/>
</dbReference>
<dbReference type="GO" id="GO:0005829">
    <property type="term" value="C:cytosol"/>
    <property type="evidence" value="ECO:0007669"/>
    <property type="project" value="TreeGrafter"/>
</dbReference>
<reference evidence="3" key="1">
    <citation type="submission" date="2023-03" db="EMBL/GenBank/DDBJ databases">
        <title>Massive genome expansion in bonnet fungi (Mycena s.s.) driven by repeated elements and novel gene families across ecological guilds.</title>
        <authorList>
            <consortium name="Lawrence Berkeley National Laboratory"/>
            <person name="Harder C.B."/>
            <person name="Miyauchi S."/>
            <person name="Viragh M."/>
            <person name="Kuo A."/>
            <person name="Thoen E."/>
            <person name="Andreopoulos B."/>
            <person name="Lu D."/>
            <person name="Skrede I."/>
            <person name="Drula E."/>
            <person name="Henrissat B."/>
            <person name="Morin E."/>
            <person name="Kohler A."/>
            <person name="Barry K."/>
            <person name="LaButti K."/>
            <person name="Morin E."/>
            <person name="Salamov A."/>
            <person name="Lipzen A."/>
            <person name="Mereny Z."/>
            <person name="Hegedus B."/>
            <person name="Baldrian P."/>
            <person name="Stursova M."/>
            <person name="Weitz H."/>
            <person name="Taylor A."/>
            <person name="Grigoriev I.V."/>
            <person name="Nagy L.G."/>
            <person name="Martin F."/>
            <person name="Kauserud H."/>
        </authorList>
    </citation>
    <scope>NUCLEOTIDE SEQUENCE</scope>
    <source>
        <strain evidence="3">9144</strain>
    </source>
</reference>
<dbReference type="SUPFAM" id="SSF52402">
    <property type="entry name" value="Adenine nucleotide alpha hydrolases-like"/>
    <property type="match status" value="1"/>
</dbReference>
<evidence type="ECO:0000313" key="4">
    <source>
        <dbReference type="Proteomes" id="UP001219525"/>
    </source>
</evidence>
<dbReference type="InterPro" id="IPR033738">
    <property type="entry name" value="AsnB_N"/>
</dbReference>
<protein>
    <submittedName>
        <fullName evidence="3">Nucleophile aminohydrolase</fullName>
    </submittedName>
</protein>
<dbReference type="InterPro" id="IPR051786">
    <property type="entry name" value="ASN_synthetase/amidase"/>
</dbReference>
<keyword evidence="4" id="KW-1185">Reference proteome</keyword>
<dbReference type="Gene3D" id="3.40.50.620">
    <property type="entry name" value="HUPs"/>
    <property type="match status" value="1"/>
</dbReference>
<dbReference type="Pfam" id="PF13537">
    <property type="entry name" value="GATase_7"/>
    <property type="match status" value="1"/>
</dbReference>
<dbReference type="EMBL" id="JARJCW010000001">
    <property type="protein sequence ID" value="KAJ7229999.1"/>
    <property type="molecule type" value="Genomic_DNA"/>
</dbReference>
<evidence type="ECO:0000313" key="3">
    <source>
        <dbReference type="EMBL" id="KAJ7229999.1"/>
    </source>
</evidence>
<dbReference type="InterPro" id="IPR014729">
    <property type="entry name" value="Rossmann-like_a/b/a_fold"/>
</dbReference>
<evidence type="ECO:0000256" key="1">
    <source>
        <dbReference type="SAM" id="SignalP"/>
    </source>
</evidence>
<feature type="signal peptide" evidence="1">
    <location>
        <begin position="1"/>
        <end position="22"/>
    </location>
</feature>
<dbReference type="Proteomes" id="UP001219525">
    <property type="component" value="Unassembled WGS sequence"/>
</dbReference>
<dbReference type="InterPro" id="IPR017932">
    <property type="entry name" value="GATase_2_dom"/>
</dbReference>
<dbReference type="Pfam" id="PF00733">
    <property type="entry name" value="Asn_synthase"/>
    <property type="match status" value="1"/>
</dbReference>
<feature type="domain" description="Glutamine amidotransferase type-2" evidence="2">
    <location>
        <begin position="1"/>
        <end position="190"/>
    </location>
</feature>
<dbReference type="GO" id="GO:0004066">
    <property type="term" value="F:asparagine synthase (glutamine-hydrolyzing) activity"/>
    <property type="evidence" value="ECO:0007669"/>
    <property type="project" value="InterPro"/>
</dbReference>
<dbReference type="CDD" id="cd00712">
    <property type="entry name" value="AsnB"/>
    <property type="match status" value="1"/>
</dbReference>
<evidence type="ECO:0000259" key="2">
    <source>
        <dbReference type="PROSITE" id="PS51278"/>
    </source>
</evidence>
<dbReference type="PANTHER" id="PTHR43284:SF1">
    <property type="entry name" value="ASPARAGINE SYNTHETASE"/>
    <property type="match status" value="1"/>
</dbReference>
<proteinExistence type="predicted"/>
<dbReference type="PANTHER" id="PTHR43284">
    <property type="entry name" value="ASPARAGINE SYNTHETASE (GLUTAMINE-HYDROLYZING)"/>
    <property type="match status" value="1"/>
</dbReference>
<keyword evidence="1" id="KW-0732">Signal</keyword>
<dbReference type="Gene3D" id="3.60.20.10">
    <property type="entry name" value="Glutamine Phosphoribosylpyrophosphate, subunit 1, domain 1"/>
    <property type="match status" value="1"/>
</dbReference>
<dbReference type="InterPro" id="IPR001962">
    <property type="entry name" value="Asn_synthase"/>
</dbReference>